<keyword evidence="2" id="KW-1185">Reference proteome</keyword>
<name>A0ABN6RAY7_STRNI</name>
<dbReference type="Proteomes" id="UP001059597">
    <property type="component" value="Plasmid SNP1"/>
</dbReference>
<evidence type="ECO:0000313" key="1">
    <source>
        <dbReference type="EMBL" id="BDM74721.1"/>
    </source>
</evidence>
<evidence type="ECO:0000313" key="2">
    <source>
        <dbReference type="Proteomes" id="UP001059597"/>
    </source>
</evidence>
<keyword evidence="1" id="KW-0614">Plasmid</keyword>
<reference evidence="1" key="1">
    <citation type="submission" date="2022-06" db="EMBL/GenBank/DDBJ databases">
        <title>Complete genome sequence of Streptomyces nigrescens HEK616.</title>
        <authorList>
            <person name="Asamizu S."/>
            <person name="Onaka H."/>
        </authorList>
    </citation>
    <scope>NUCLEOTIDE SEQUENCE</scope>
    <source>
        <strain evidence="1">HEK616</strain>
        <plasmid evidence="1">SNP1</plasmid>
    </source>
</reference>
<proteinExistence type="predicted"/>
<sequence length="112" mass="11132">MLCNEAFGVGERFHEQIGVLAQRALTAVGVTELVGAAAVVGALLRGGVSLCVRKVSLCQGEVDQIGCQKAEVPLVSAGPVAAPEHLGGSGVGALDIALCCVQKGVSANGGYS</sequence>
<geneLocation type="plasmid" evidence="1 2">
    <name>SNP1</name>
</geneLocation>
<gene>
    <name evidence="1" type="ORF">HEK616_82080</name>
</gene>
<dbReference type="EMBL" id="AP026074">
    <property type="protein sequence ID" value="BDM74721.1"/>
    <property type="molecule type" value="Genomic_DNA"/>
</dbReference>
<protein>
    <submittedName>
        <fullName evidence="1">Uncharacterized protein</fullName>
    </submittedName>
</protein>
<dbReference type="RefSeq" id="WP_261958215.1">
    <property type="nucleotide sequence ID" value="NZ_AP026074.1"/>
</dbReference>
<accession>A0ABN6RAY7</accession>
<organism evidence="1 2">
    <name type="scientific">Streptomyces nigrescens</name>
    <dbReference type="NCBI Taxonomy" id="1920"/>
    <lineage>
        <taxon>Bacteria</taxon>
        <taxon>Bacillati</taxon>
        <taxon>Actinomycetota</taxon>
        <taxon>Actinomycetes</taxon>
        <taxon>Kitasatosporales</taxon>
        <taxon>Streptomycetaceae</taxon>
        <taxon>Streptomyces</taxon>
    </lineage>
</organism>